<dbReference type="GO" id="GO:0006325">
    <property type="term" value="P:chromatin organization"/>
    <property type="evidence" value="ECO:0007669"/>
    <property type="project" value="UniProtKB-KW"/>
</dbReference>
<name>W7TNN7_9STRA</name>
<feature type="domain" description="MRG" evidence="7">
    <location>
        <begin position="374"/>
        <end position="515"/>
    </location>
</feature>
<gene>
    <name evidence="8" type="ORF">Naga_100016g52</name>
</gene>
<dbReference type="Pfam" id="PF05712">
    <property type="entry name" value="MRG"/>
    <property type="match status" value="1"/>
</dbReference>
<evidence type="ECO:0000256" key="3">
    <source>
        <dbReference type="ARBA" id="ARBA00023015"/>
    </source>
</evidence>
<dbReference type="InterPro" id="IPR038217">
    <property type="entry name" value="MRG_C_sf"/>
</dbReference>
<dbReference type="GO" id="GO:0000123">
    <property type="term" value="C:histone acetyltransferase complex"/>
    <property type="evidence" value="ECO:0007669"/>
    <property type="project" value="TreeGrafter"/>
</dbReference>
<dbReference type="PROSITE" id="PS51640">
    <property type="entry name" value="MRG"/>
    <property type="match status" value="1"/>
</dbReference>
<evidence type="ECO:0000256" key="2">
    <source>
        <dbReference type="ARBA" id="ARBA00022853"/>
    </source>
</evidence>
<dbReference type="GO" id="GO:0006355">
    <property type="term" value="P:regulation of DNA-templated transcription"/>
    <property type="evidence" value="ECO:0007669"/>
    <property type="project" value="InterPro"/>
</dbReference>
<evidence type="ECO:0000256" key="1">
    <source>
        <dbReference type="ARBA" id="ARBA00004123"/>
    </source>
</evidence>
<evidence type="ECO:0000313" key="9">
    <source>
        <dbReference type="Proteomes" id="UP000019335"/>
    </source>
</evidence>
<sequence length="588" mass="64601">MPKRQGRSDGAMLKAKSNSKRGRDGSVTTDNEEHVRDSHAKGVVRRPRAIHAQSETSRVESESKDLGHGDDLDPVTLARPSRAAASTAKARIGKTFEYRGTGGNAIAEKVHTNGEKKESKPEKAAARQSGSLREAPHRLELVADRHSKGALLDALIRIKPPDVLMKAFKWSSRNDKYFALTVFSAKGNRILPELLKEVPLRYRIASVGARRSNETTSKETGEEEVLYDEAGKATHGGMYYFRVPQFKIPGCYSISFQLQGPAAFNKLDPVSQIVTVVPADALEHTDPFPPRAQENEAMALPTGTLRSLRSQRQGAEGSASNAAVGRGSTRDPALGGGGNARVQHSLEKHLAASVKEDTDSMLTFDELWLKGQLLTLVIPGALRQQLCEDWFAITRRRCVVGALPRHDGKKNIRLGKQTSNPQWPSVGEVVRMYERSIPAASLGDFKGLGARLCTLFDGALGNVLLYRFEMDQYLSLLELGGKSKLPHQIWGAEHLLRLLAIAPRLLGIQKSTSNKKRVDEESSDTLMNSEAPVGMEVERPGSREIEVARTYLQGLLDFLETEQASLFASYVEPPGKFGLDVPRNFRPS</sequence>
<feature type="region of interest" description="Disordered" evidence="6">
    <location>
        <begin position="1"/>
        <end position="89"/>
    </location>
</feature>
<evidence type="ECO:0000256" key="6">
    <source>
        <dbReference type="SAM" id="MobiDB-lite"/>
    </source>
</evidence>
<dbReference type="GO" id="GO:0005634">
    <property type="term" value="C:nucleus"/>
    <property type="evidence" value="ECO:0007669"/>
    <property type="project" value="UniProtKB-SubCell"/>
</dbReference>
<keyword evidence="5" id="KW-0539">Nucleus</keyword>
<dbReference type="OrthoDB" id="124855at2759"/>
<feature type="compositionally biased region" description="Basic and acidic residues" evidence="6">
    <location>
        <begin position="57"/>
        <end position="71"/>
    </location>
</feature>
<feature type="compositionally biased region" description="Basic and acidic residues" evidence="6">
    <location>
        <begin position="110"/>
        <end position="125"/>
    </location>
</feature>
<evidence type="ECO:0000256" key="5">
    <source>
        <dbReference type="ARBA" id="ARBA00023242"/>
    </source>
</evidence>
<organism evidence="8 9">
    <name type="scientific">Nannochloropsis gaditana</name>
    <dbReference type="NCBI Taxonomy" id="72520"/>
    <lineage>
        <taxon>Eukaryota</taxon>
        <taxon>Sar</taxon>
        <taxon>Stramenopiles</taxon>
        <taxon>Ochrophyta</taxon>
        <taxon>Eustigmatophyceae</taxon>
        <taxon>Eustigmatales</taxon>
        <taxon>Monodopsidaceae</taxon>
        <taxon>Nannochloropsis</taxon>
    </lineage>
</organism>
<dbReference type="InterPro" id="IPR026541">
    <property type="entry name" value="MRG_dom"/>
</dbReference>
<feature type="region of interest" description="Disordered" evidence="6">
    <location>
        <begin position="307"/>
        <end position="341"/>
    </location>
</feature>
<evidence type="ECO:0000313" key="8">
    <source>
        <dbReference type="EMBL" id="EWM25123.1"/>
    </source>
</evidence>
<dbReference type="InterPro" id="IPR008676">
    <property type="entry name" value="MRG"/>
</dbReference>
<dbReference type="EMBL" id="AZIL01001059">
    <property type="protein sequence ID" value="EWM25123.1"/>
    <property type="molecule type" value="Genomic_DNA"/>
</dbReference>
<protein>
    <recommendedName>
        <fullName evidence="7">MRG domain-containing protein</fullName>
    </recommendedName>
</protein>
<feature type="region of interest" description="Disordered" evidence="6">
    <location>
        <begin position="110"/>
        <end position="136"/>
    </location>
</feature>
<keyword evidence="3" id="KW-0805">Transcription regulation</keyword>
<keyword evidence="4" id="KW-0804">Transcription</keyword>
<evidence type="ECO:0000256" key="4">
    <source>
        <dbReference type="ARBA" id="ARBA00023163"/>
    </source>
</evidence>
<reference evidence="8 9" key="1">
    <citation type="journal article" date="2014" name="Mol. Plant">
        <title>Chromosome Scale Genome Assembly and Transcriptome Profiling of Nannochloropsis gaditana in Nitrogen Depletion.</title>
        <authorList>
            <person name="Corteggiani Carpinelli E."/>
            <person name="Telatin A."/>
            <person name="Vitulo N."/>
            <person name="Forcato C."/>
            <person name="D'Angelo M."/>
            <person name="Schiavon R."/>
            <person name="Vezzi A."/>
            <person name="Giacometti G.M."/>
            <person name="Morosinotto T."/>
            <person name="Valle G."/>
        </authorList>
    </citation>
    <scope>NUCLEOTIDE SEQUENCE [LARGE SCALE GENOMIC DNA]</scope>
    <source>
        <strain evidence="8 9">B-31</strain>
    </source>
</reference>
<dbReference type="PANTHER" id="PTHR10880">
    <property type="entry name" value="MORTALITY FACTOR 4-LIKE PROTEIN"/>
    <property type="match status" value="1"/>
</dbReference>
<keyword evidence="9" id="KW-1185">Reference proteome</keyword>
<dbReference type="AlphaFoldDB" id="W7TNN7"/>
<comment type="subcellular location">
    <subcellularLocation>
        <location evidence="1">Nucleus</location>
    </subcellularLocation>
</comment>
<comment type="caution">
    <text evidence="8">The sequence shown here is derived from an EMBL/GenBank/DDBJ whole genome shotgun (WGS) entry which is preliminary data.</text>
</comment>
<feature type="compositionally biased region" description="Polar residues" evidence="6">
    <location>
        <begin position="307"/>
        <end position="321"/>
    </location>
</feature>
<dbReference type="Gene3D" id="1.10.274.30">
    <property type="entry name" value="MRG domain"/>
    <property type="match status" value="1"/>
</dbReference>
<dbReference type="Proteomes" id="UP000019335">
    <property type="component" value="Chromosome 12"/>
</dbReference>
<keyword evidence="2" id="KW-0156">Chromatin regulator</keyword>
<proteinExistence type="predicted"/>
<evidence type="ECO:0000259" key="7">
    <source>
        <dbReference type="Pfam" id="PF05712"/>
    </source>
</evidence>
<dbReference type="PANTHER" id="PTHR10880:SF15">
    <property type="entry name" value="MSL COMPLEX SUBUNIT 3"/>
    <property type="match status" value="1"/>
</dbReference>
<feature type="compositionally biased region" description="Basic and acidic residues" evidence="6">
    <location>
        <begin position="31"/>
        <end position="40"/>
    </location>
</feature>
<accession>W7TNN7</accession>